<evidence type="ECO:0000313" key="2">
    <source>
        <dbReference type="Proteomes" id="UP000828048"/>
    </source>
</evidence>
<protein>
    <submittedName>
        <fullName evidence="1">Uncharacterized protein</fullName>
    </submittedName>
</protein>
<organism evidence="1 2">
    <name type="scientific">Vaccinium darrowii</name>
    <dbReference type="NCBI Taxonomy" id="229202"/>
    <lineage>
        <taxon>Eukaryota</taxon>
        <taxon>Viridiplantae</taxon>
        <taxon>Streptophyta</taxon>
        <taxon>Embryophyta</taxon>
        <taxon>Tracheophyta</taxon>
        <taxon>Spermatophyta</taxon>
        <taxon>Magnoliopsida</taxon>
        <taxon>eudicotyledons</taxon>
        <taxon>Gunneridae</taxon>
        <taxon>Pentapetalae</taxon>
        <taxon>asterids</taxon>
        <taxon>Ericales</taxon>
        <taxon>Ericaceae</taxon>
        <taxon>Vaccinioideae</taxon>
        <taxon>Vaccinieae</taxon>
        <taxon>Vaccinium</taxon>
    </lineage>
</organism>
<sequence>MSFTSWLFGDNKNSNSNKRNNSSDDVEVNSYAQYINPMGALNDTYGFSFNVQNNFQPGRSSFHFGHQSHGNSEMVRGPENLDPGRSSFHFGQQSQHYGTPYVSQFQRDHSTSLFPFGGSYEDLVGTSVHVGESNEAYKPTPYSCLDSDVGSTSSYPPPEFEYTEQELTDAFNYPGYLNHGLGSVEAEGHAMGEEEEEEEEEAIAAKRRYQKKFKLLVAKVANEFNLQKRVRIPYHTDGLSGKEWVDNVVNSEHPNRCQDIFGMQPDLFRQLEVELVLEHGFQPPKKSTDIGVRECLGYFIAMLRGYTSQAMDDRFQRSGGTISKHIKKITPALKDFAAKWVAPLQRHEHWRSYLERRKKYCHFKYYLVDAGYPNAKGYLAPYKGNMYHQDEFRRRSVPVTDSNEVFNKAHSSLRSCVERSFVSFSNGIIEYVVFLGLSPFAKLSWYQSHPWPSSPSYKPSLAIVFLSSHSLDRNSLSSSSTAAQVPLFYSDLKHRDSHVELTTTAAQSLIPGDLYCPRFLTTQQSTTTATHSLTSDDLYCTRFLTTQQSTTTATHSLTSDDLDLPSPTTVVGFSATDDLYCTQKVLGFSRIQLGPV</sequence>
<evidence type="ECO:0000313" key="1">
    <source>
        <dbReference type="EMBL" id="KAH7858833.1"/>
    </source>
</evidence>
<dbReference type="EMBL" id="CM037153">
    <property type="protein sequence ID" value="KAH7858833.1"/>
    <property type="molecule type" value="Genomic_DNA"/>
</dbReference>
<gene>
    <name evidence="1" type="ORF">Vadar_028525</name>
</gene>
<proteinExistence type="predicted"/>
<accession>A0ACB7YZS4</accession>
<reference evidence="1 2" key="1">
    <citation type="journal article" date="2021" name="Hortic Res">
        <title>High-quality reference genome and annotation aids understanding of berry development for evergreen blueberry (Vaccinium darrowii).</title>
        <authorList>
            <person name="Yu J."/>
            <person name="Hulse-Kemp A.M."/>
            <person name="Babiker E."/>
            <person name="Staton M."/>
        </authorList>
    </citation>
    <scope>NUCLEOTIDE SEQUENCE [LARGE SCALE GENOMIC DNA]</scope>
    <source>
        <strain evidence="2">cv. NJ 8807/NJ 8810</strain>
        <tissue evidence="1">Young leaf</tissue>
    </source>
</reference>
<comment type="caution">
    <text evidence="1">The sequence shown here is derived from an EMBL/GenBank/DDBJ whole genome shotgun (WGS) entry which is preliminary data.</text>
</comment>
<name>A0ACB7YZS4_9ERIC</name>
<keyword evidence="2" id="KW-1185">Reference proteome</keyword>
<dbReference type="Proteomes" id="UP000828048">
    <property type="component" value="Chromosome 3"/>
</dbReference>